<dbReference type="HOGENOM" id="CLU_069356_22_0_11"/>
<proteinExistence type="predicted"/>
<dbReference type="Gene3D" id="1.10.10.60">
    <property type="entry name" value="Homeodomain-like"/>
    <property type="match status" value="1"/>
</dbReference>
<dbReference type="AlphaFoldDB" id="S5TG21"/>
<dbReference type="InterPro" id="IPR001647">
    <property type="entry name" value="HTH_TetR"/>
</dbReference>
<dbReference type="InterPro" id="IPR009057">
    <property type="entry name" value="Homeodomain-like_sf"/>
</dbReference>
<dbReference type="Pfam" id="PF00440">
    <property type="entry name" value="TetR_N"/>
    <property type="match status" value="1"/>
</dbReference>
<dbReference type="SUPFAM" id="SSF46689">
    <property type="entry name" value="Homeodomain-like"/>
    <property type="match status" value="1"/>
</dbReference>
<evidence type="ECO:0000256" key="4">
    <source>
        <dbReference type="PROSITE-ProRule" id="PRU00335"/>
    </source>
</evidence>
<feature type="domain" description="HTH tetR-type" evidence="5">
    <location>
        <begin position="34"/>
        <end position="94"/>
    </location>
</feature>
<dbReference type="PROSITE" id="PS50977">
    <property type="entry name" value="HTH_TETR_2"/>
    <property type="match status" value="1"/>
</dbReference>
<keyword evidence="1" id="KW-0805">Transcription regulation</keyword>
<evidence type="ECO:0000313" key="7">
    <source>
        <dbReference type="Proteomes" id="UP000015388"/>
    </source>
</evidence>
<dbReference type="Gene3D" id="1.10.357.10">
    <property type="entry name" value="Tetracycline Repressor, domain 2"/>
    <property type="match status" value="1"/>
</dbReference>
<gene>
    <name evidence="6" type="ORF">B841_00675</name>
</gene>
<dbReference type="PANTHER" id="PTHR30055:SF237">
    <property type="entry name" value="TRANSCRIPTIONAL REPRESSOR MCE3R"/>
    <property type="match status" value="1"/>
</dbReference>
<dbReference type="STRING" id="1224163.B841_00675"/>
<evidence type="ECO:0000259" key="5">
    <source>
        <dbReference type="PROSITE" id="PS50977"/>
    </source>
</evidence>
<protein>
    <submittedName>
        <fullName evidence="6">Transcriptional regulator</fullName>
    </submittedName>
</protein>
<dbReference type="FunFam" id="1.10.10.60:FF:000141">
    <property type="entry name" value="TetR family transcriptional regulator"/>
    <property type="match status" value="1"/>
</dbReference>
<dbReference type="eggNOG" id="COG1309">
    <property type="taxonomic scope" value="Bacteria"/>
</dbReference>
<organism evidence="6 7">
    <name type="scientific">Corynebacterium maris DSM 45190</name>
    <dbReference type="NCBI Taxonomy" id="1224163"/>
    <lineage>
        <taxon>Bacteria</taxon>
        <taxon>Bacillati</taxon>
        <taxon>Actinomycetota</taxon>
        <taxon>Actinomycetes</taxon>
        <taxon>Mycobacteriales</taxon>
        <taxon>Corynebacteriaceae</taxon>
        <taxon>Corynebacterium</taxon>
    </lineage>
</organism>
<dbReference type="InterPro" id="IPR050109">
    <property type="entry name" value="HTH-type_TetR-like_transc_reg"/>
</dbReference>
<reference evidence="6 7" key="1">
    <citation type="submission" date="2012-11" db="EMBL/GenBank/DDBJ databases">
        <title>The complete genome sequence of Corynebacterium maris Coryn-1 (=DSM 45190).</title>
        <authorList>
            <person name="Schaffert L."/>
            <person name="Albersmeier A."/>
            <person name="Kalinowski J."/>
            <person name="Ruckert C."/>
        </authorList>
    </citation>
    <scope>NUCLEOTIDE SEQUENCE [LARGE SCALE GENOMIC DNA]</scope>
    <source>
        <strain evidence="7">Coryn-1</strain>
    </source>
</reference>
<dbReference type="PANTHER" id="PTHR30055">
    <property type="entry name" value="HTH-TYPE TRANSCRIPTIONAL REGULATOR RUTR"/>
    <property type="match status" value="1"/>
</dbReference>
<dbReference type="PRINTS" id="PR00455">
    <property type="entry name" value="HTHTETR"/>
</dbReference>
<dbReference type="GO" id="GO:0000976">
    <property type="term" value="F:transcription cis-regulatory region binding"/>
    <property type="evidence" value="ECO:0007669"/>
    <property type="project" value="TreeGrafter"/>
</dbReference>
<accession>S5TG21</accession>
<feature type="DNA-binding region" description="H-T-H motif" evidence="4">
    <location>
        <begin position="57"/>
        <end position="76"/>
    </location>
</feature>
<evidence type="ECO:0000313" key="6">
    <source>
        <dbReference type="EMBL" id="AGS33618.1"/>
    </source>
</evidence>
<dbReference type="GO" id="GO:0045892">
    <property type="term" value="P:negative regulation of DNA-templated transcription"/>
    <property type="evidence" value="ECO:0007669"/>
    <property type="project" value="UniProtKB-ARBA"/>
</dbReference>
<dbReference type="Pfam" id="PF17932">
    <property type="entry name" value="TetR_C_24"/>
    <property type="match status" value="1"/>
</dbReference>
<sequence>MGRHVSVGQPIPSALTIDGIKECKMATQRKRAKERRRQELLAAAAEIMAERGFHQTRLGDVGAAVGISGPGVYRHFDSKESLLAEILIDISVRLADGARDVLARHRDTGGGAPEVILSDLVAFHVEFAVTEPDRIRVQEREIRNLQAQALEKVRSLQRTYLSLWADVLLQCQPHLGRKEARLRVQLTAGLINSSRHVIHWAGADLVQDQATRMALASLWAD</sequence>
<evidence type="ECO:0000256" key="2">
    <source>
        <dbReference type="ARBA" id="ARBA00023125"/>
    </source>
</evidence>
<dbReference type="KEGG" id="cmd:B841_00675"/>
<evidence type="ECO:0000256" key="1">
    <source>
        <dbReference type="ARBA" id="ARBA00023015"/>
    </source>
</evidence>
<keyword evidence="3" id="KW-0804">Transcription</keyword>
<keyword evidence="7" id="KW-1185">Reference proteome</keyword>
<dbReference type="EMBL" id="CP003924">
    <property type="protein sequence ID" value="AGS33618.1"/>
    <property type="molecule type" value="Genomic_DNA"/>
</dbReference>
<dbReference type="GO" id="GO:0003700">
    <property type="term" value="F:DNA-binding transcription factor activity"/>
    <property type="evidence" value="ECO:0007669"/>
    <property type="project" value="TreeGrafter"/>
</dbReference>
<name>S5TG21_9CORY</name>
<dbReference type="Proteomes" id="UP000015388">
    <property type="component" value="Chromosome"/>
</dbReference>
<keyword evidence="2 4" id="KW-0238">DNA-binding</keyword>
<evidence type="ECO:0000256" key="3">
    <source>
        <dbReference type="ARBA" id="ARBA00023163"/>
    </source>
</evidence>
<dbReference type="InterPro" id="IPR041490">
    <property type="entry name" value="KstR2_TetR_C"/>
</dbReference>